<comment type="caution">
    <text evidence="1">The sequence shown here is derived from an EMBL/GenBank/DDBJ whole genome shotgun (WGS) entry which is preliminary data.</text>
</comment>
<accession>A0AAN9XF57</accession>
<evidence type="ECO:0000313" key="1">
    <source>
        <dbReference type="EMBL" id="KAK7390298.1"/>
    </source>
</evidence>
<dbReference type="Gene3D" id="3.80.10.10">
    <property type="entry name" value="Ribonuclease Inhibitor"/>
    <property type="match status" value="1"/>
</dbReference>
<name>A0AAN9XF57_PSOTE</name>
<evidence type="ECO:0000313" key="2">
    <source>
        <dbReference type="Proteomes" id="UP001386955"/>
    </source>
</evidence>
<evidence type="ECO:0008006" key="3">
    <source>
        <dbReference type="Google" id="ProtNLM"/>
    </source>
</evidence>
<sequence length="254" mass="28096">MPCWKVWSSFTSEAFPLLKHLGIHDCPKLGGDLPNHLPALETLTINNCGLLVSSLPRAPTLQTLEILESNKVMLNVFPPLVESIEVKGSSMVESMIAAIANNQPTCLQSLTLWNCSSAISFPGGRLPALLKTLNILWLKKLEFPVQHKHKMLESLSITNSCDSLKSLPLVTFPNLKSLQITKCENMESLGVSCIVEFGPKFPISMALSLMTNGFSKHQEIEIYFSFGKGCHLTQGWWMDIGGRMFLKGRISHTA</sequence>
<dbReference type="PANTHER" id="PTHR34630">
    <property type="entry name" value="OS11G0677101 PROTEIN"/>
    <property type="match status" value="1"/>
</dbReference>
<dbReference type="EMBL" id="JAYMYS010000006">
    <property type="protein sequence ID" value="KAK7390298.1"/>
    <property type="molecule type" value="Genomic_DNA"/>
</dbReference>
<organism evidence="1 2">
    <name type="scientific">Psophocarpus tetragonolobus</name>
    <name type="common">Winged bean</name>
    <name type="synonym">Dolichos tetragonolobus</name>
    <dbReference type="NCBI Taxonomy" id="3891"/>
    <lineage>
        <taxon>Eukaryota</taxon>
        <taxon>Viridiplantae</taxon>
        <taxon>Streptophyta</taxon>
        <taxon>Embryophyta</taxon>
        <taxon>Tracheophyta</taxon>
        <taxon>Spermatophyta</taxon>
        <taxon>Magnoliopsida</taxon>
        <taxon>eudicotyledons</taxon>
        <taxon>Gunneridae</taxon>
        <taxon>Pentapetalae</taxon>
        <taxon>rosids</taxon>
        <taxon>fabids</taxon>
        <taxon>Fabales</taxon>
        <taxon>Fabaceae</taxon>
        <taxon>Papilionoideae</taxon>
        <taxon>50 kb inversion clade</taxon>
        <taxon>NPAAA clade</taxon>
        <taxon>indigoferoid/millettioid clade</taxon>
        <taxon>Phaseoleae</taxon>
        <taxon>Psophocarpus</taxon>
    </lineage>
</organism>
<dbReference type="SUPFAM" id="SSF52047">
    <property type="entry name" value="RNI-like"/>
    <property type="match status" value="1"/>
</dbReference>
<proteinExistence type="predicted"/>
<dbReference type="AlphaFoldDB" id="A0AAN9XF57"/>
<gene>
    <name evidence="1" type="ORF">VNO78_25600</name>
</gene>
<dbReference type="Proteomes" id="UP001386955">
    <property type="component" value="Unassembled WGS sequence"/>
</dbReference>
<dbReference type="InterPro" id="IPR032675">
    <property type="entry name" value="LRR_dom_sf"/>
</dbReference>
<keyword evidence="2" id="KW-1185">Reference proteome</keyword>
<dbReference type="PANTHER" id="PTHR34630:SF100">
    <property type="entry name" value="OS02G0118900 PROTEIN"/>
    <property type="match status" value="1"/>
</dbReference>
<protein>
    <recommendedName>
        <fullName evidence="3">Disease resistance protein</fullName>
    </recommendedName>
</protein>
<reference evidence="1 2" key="1">
    <citation type="submission" date="2024-01" db="EMBL/GenBank/DDBJ databases">
        <title>The genomes of 5 underutilized Papilionoideae crops provide insights into root nodulation and disease resistanc.</title>
        <authorList>
            <person name="Jiang F."/>
        </authorList>
    </citation>
    <scope>NUCLEOTIDE SEQUENCE [LARGE SCALE GENOMIC DNA]</scope>
    <source>
        <strain evidence="1">DUOXIRENSHENG_FW03</strain>
        <tissue evidence="1">Leaves</tissue>
    </source>
</reference>